<proteinExistence type="predicted"/>
<gene>
    <name evidence="2" type="ORF">CVT24_011846</name>
</gene>
<sequence>MQLKLTFALAIIQSLVMGASAMPQPASDAKVTSRCKVGVTSLPRAAELDPDRHHQCHQWALPRTHTIYGHVTEGTQYKALSA</sequence>
<protein>
    <submittedName>
        <fullName evidence="2">Uncharacterized protein</fullName>
    </submittedName>
</protein>
<accession>A0A409YP90</accession>
<dbReference type="Proteomes" id="UP000284842">
    <property type="component" value="Unassembled WGS sequence"/>
</dbReference>
<organism evidence="2 3">
    <name type="scientific">Panaeolus cyanescens</name>
    <dbReference type="NCBI Taxonomy" id="181874"/>
    <lineage>
        <taxon>Eukaryota</taxon>
        <taxon>Fungi</taxon>
        <taxon>Dikarya</taxon>
        <taxon>Basidiomycota</taxon>
        <taxon>Agaricomycotina</taxon>
        <taxon>Agaricomycetes</taxon>
        <taxon>Agaricomycetidae</taxon>
        <taxon>Agaricales</taxon>
        <taxon>Agaricineae</taxon>
        <taxon>Galeropsidaceae</taxon>
        <taxon>Panaeolus</taxon>
    </lineage>
</organism>
<dbReference type="InParanoid" id="A0A409YP90"/>
<keyword evidence="3" id="KW-1185">Reference proteome</keyword>
<keyword evidence="1" id="KW-0732">Signal</keyword>
<evidence type="ECO:0000313" key="3">
    <source>
        <dbReference type="Proteomes" id="UP000284842"/>
    </source>
</evidence>
<dbReference type="EMBL" id="NHTK01000902">
    <property type="protein sequence ID" value="PPR04724.1"/>
    <property type="molecule type" value="Genomic_DNA"/>
</dbReference>
<comment type="caution">
    <text evidence="2">The sequence shown here is derived from an EMBL/GenBank/DDBJ whole genome shotgun (WGS) entry which is preliminary data.</text>
</comment>
<reference evidence="2 3" key="1">
    <citation type="journal article" date="2018" name="Evol. Lett.">
        <title>Horizontal gene cluster transfer increased hallucinogenic mushroom diversity.</title>
        <authorList>
            <person name="Reynolds H.T."/>
            <person name="Vijayakumar V."/>
            <person name="Gluck-Thaler E."/>
            <person name="Korotkin H.B."/>
            <person name="Matheny P.B."/>
            <person name="Slot J.C."/>
        </authorList>
    </citation>
    <scope>NUCLEOTIDE SEQUENCE [LARGE SCALE GENOMIC DNA]</scope>
    <source>
        <strain evidence="2 3">2629</strain>
    </source>
</reference>
<evidence type="ECO:0000313" key="2">
    <source>
        <dbReference type="EMBL" id="PPR04724.1"/>
    </source>
</evidence>
<feature type="signal peptide" evidence="1">
    <location>
        <begin position="1"/>
        <end position="21"/>
    </location>
</feature>
<dbReference type="AlphaFoldDB" id="A0A409YP90"/>
<evidence type="ECO:0000256" key="1">
    <source>
        <dbReference type="SAM" id="SignalP"/>
    </source>
</evidence>
<name>A0A409YP90_9AGAR</name>
<feature type="chain" id="PRO_5019198490" evidence="1">
    <location>
        <begin position="22"/>
        <end position="82"/>
    </location>
</feature>